<protein>
    <recommendedName>
        <fullName evidence="4">SAM domain-containing protein</fullName>
    </recommendedName>
</protein>
<sequence>MNVFRKAYKVGRDYQEAIKKDSTEGFLTSLDTEGFLTSLDTATSTEEPSQAYDRNVLYSHLKQEGIIERLNTLREDFISKSRETVTLEQMEGLSKNKEKAAATQASTSASTSAAQPQVEVPEGSTSSSLADEIKKWNTNQVIEYLQATLPNDLDGDDLAILKQQKIAGRAFLRLTEDKLTKYGMVEGPASAIAGHVEELKANQTESSKIDPIQTFELLVKPRTTTTTIVWSANTDETTIGDLKDVITANYSEKKEEAENAQIEIFFDKGQQTIMANDNHLRNALKSFARSGIKNFTVAFHFSSKPYNKWTIKEVLKDVLYSEIQEYSDLPDLDIDKLLADNPITIDNSHKDWFIQTLKIIYEAFDGSIQNNEAMSRNYI</sequence>
<evidence type="ECO:0000313" key="3">
    <source>
        <dbReference type="Proteomes" id="UP000274822"/>
    </source>
</evidence>
<dbReference type="Proteomes" id="UP000274822">
    <property type="component" value="Unassembled WGS sequence"/>
</dbReference>
<evidence type="ECO:0000256" key="1">
    <source>
        <dbReference type="SAM" id="MobiDB-lite"/>
    </source>
</evidence>
<organism evidence="2 3">
    <name type="scientific">Jimgerdemannia flammicorona</name>
    <dbReference type="NCBI Taxonomy" id="994334"/>
    <lineage>
        <taxon>Eukaryota</taxon>
        <taxon>Fungi</taxon>
        <taxon>Fungi incertae sedis</taxon>
        <taxon>Mucoromycota</taxon>
        <taxon>Mucoromycotina</taxon>
        <taxon>Endogonomycetes</taxon>
        <taxon>Endogonales</taxon>
        <taxon>Endogonaceae</taxon>
        <taxon>Jimgerdemannia</taxon>
    </lineage>
</organism>
<name>A0A433Q9H1_9FUNG</name>
<feature type="non-terminal residue" evidence="2">
    <location>
        <position position="379"/>
    </location>
</feature>
<dbReference type="SUPFAM" id="SSF47769">
    <property type="entry name" value="SAM/Pointed domain"/>
    <property type="match status" value="1"/>
</dbReference>
<evidence type="ECO:0000313" key="2">
    <source>
        <dbReference type="EMBL" id="RUS26440.1"/>
    </source>
</evidence>
<accession>A0A433Q9H1</accession>
<proteinExistence type="predicted"/>
<dbReference type="EMBL" id="RBNJ01010429">
    <property type="protein sequence ID" value="RUS26440.1"/>
    <property type="molecule type" value="Genomic_DNA"/>
</dbReference>
<reference evidence="2 3" key="1">
    <citation type="journal article" date="2018" name="New Phytol.">
        <title>Phylogenomics of Endogonaceae and evolution of mycorrhizas within Mucoromycota.</title>
        <authorList>
            <person name="Chang Y."/>
            <person name="Desiro A."/>
            <person name="Na H."/>
            <person name="Sandor L."/>
            <person name="Lipzen A."/>
            <person name="Clum A."/>
            <person name="Barry K."/>
            <person name="Grigoriev I.V."/>
            <person name="Martin F.M."/>
            <person name="Stajich J.E."/>
            <person name="Smith M.E."/>
            <person name="Bonito G."/>
            <person name="Spatafora J.W."/>
        </authorList>
    </citation>
    <scope>NUCLEOTIDE SEQUENCE [LARGE SCALE GENOMIC DNA]</scope>
    <source>
        <strain evidence="2 3">AD002</strain>
    </source>
</reference>
<feature type="compositionally biased region" description="Low complexity" evidence="1">
    <location>
        <begin position="101"/>
        <end position="115"/>
    </location>
</feature>
<feature type="region of interest" description="Disordered" evidence="1">
    <location>
        <begin position="89"/>
        <end position="128"/>
    </location>
</feature>
<dbReference type="Gene3D" id="1.10.150.50">
    <property type="entry name" value="Transcription Factor, Ets-1"/>
    <property type="match status" value="1"/>
</dbReference>
<keyword evidence="3" id="KW-1185">Reference proteome</keyword>
<evidence type="ECO:0008006" key="4">
    <source>
        <dbReference type="Google" id="ProtNLM"/>
    </source>
</evidence>
<gene>
    <name evidence="2" type="ORF">BC938DRAFT_470764</name>
</gene>
<dbReference type="InterPro" id="IPR013761">
    <property type="entry name" value="SAM/pointed_sf"/>
</dbReference>
<dbReference type="AlphaFoldDB" id="A0A433Q9H1"/>
<comment type="caution">
    <text evidence="2">The sequence shown here is derived from an EMBL/GenBank/DDBJ whole genome shotgun (WGS) entry which is preliminary data.</text>
</comment>